<dbReference type="PANTHER" id="PTHR11012:SF30">
    <property type="entry name" value="PROTEIN KINASE-LIKE DOMAIN-CONTAINING"/>
    <property type="match status" value="1"/>
</dbReference>
<feature type="domain" description="CHK kinase-like" evidence="1">
    <location>
        <begin position="155"/>
        <end position="353"/>
    </location>
</feature>
<evidence type="ECO:0000313" key="2">
    <source>
        <dbReference type="EMBL" id="KAK4322552.1"/>
    </source>
</evidence>
<keyword evidence="3" id="KW-1185">Reference proteome</keyword>
<dbReference type="Proteomes" id="UP001292094">
    <property type="component" value="Unassembled WGS sequence"/>
</dbReference>
<proteinExistence type="predicted"/>
<dbReference type="EMBL" id="JAWZYT010000513">
    <property type="protein sequence ID" value="KAK4322552.1"/>
    <property type="molecule type" value="Genomic_DNA"/>
</dbReference>
<dbReference type="SMART" id="SM00587">
    <property type="entry name" value="CHK"/>
    <property type="match status" value="1"/>
</dbReference>
<dbReference type="AlphaFoldDB" id="A0AAE1QC22"/>
<accession>A0AAE1QC22</accession>
<dbReference type="Pfam" id="PF02958">
    <property type="entry name" value="EcKL"/>
    <property type="match status" value="1"/>
</dbReference>
<comment type="caution">
    <text evidence="2">The sequence shown here is derived from an EMBL/GenBank/DDBJ whole genome shotgun (WGS) entry which is preliminary data.</text>
</comment>
<reference evidence="2" key="1">
    <citation type="submission" date="2023-11" db="EMBL/GenBank/DDBJ databases">
        <title>Genome assemblies of two species of porcelain crab, Petrolisthes cinctipes and Petrolisthes manimaculis (Anomura: Porcellanidae).</title>
        <authorList>
            <person name="Angst P."/>
        </authorList>
    </citation>
    <scope>NUCLEOTIDE SEQUENCE</scope>
    <source>
        <strain evidence="2">PB745_02</strain>
        <tissue evidence="2">Gill</tissue>
    </source>
</reference>
<dbReference type="InterPro" id="IPR015897">
    <property type="entry name" value="CHK_kinase-like"/>
</dbReference>
<dbReference type="Gene3D" id="3.90.1200.10">
    <property type="match status" value="1"/>
</dbReference>
<evidence type="ECO:0000259" key="1">
    <source>
        <dbReference type="SMART" id="SM00587"/>
    </source>
</evidence>
<gene>
    <name evidence="2" type="ORF">Pmani_006695</name>
</gene>
<evidence type="ECO:0000313" key="3">
    <source>
        <dbReference type="Proteomes" id="UP001292094"/>
    </source>
</evidence>
<protein>
    <recommendedName>
        <fullName evidence="1">CHK kinase-like domain-containing protein</fullName>
    </recommendedName>
</protein>
<sequence>MSLIRQESSSSSLQHWKPLYIPPTMSEDMISESVVRAALASDHHHQQQKVTLVSWSTEDICSKFDGATSTLVNIRVQYRVMGEQDTREVCYVAKVNHGRQKEVEDFYRCIFVQETSFYTQVIPALNNILHQVGEGPLAFPRCIHHGQDERGKEFIYLENLKEAGYKMEDRAIGVGEPHVSLVLKELARLHAASFLLQAKLSHDLLDEFPFLQIEWTKKFNLGSNWPDYMRGTLDLHTEMFEKMGGCEKVIEWIRKVHPQVGHVFDKMILKTPPFATIIHGDCWINNMLFRYDKDNMPVEVKFLDAQGCRKGSVALDLQHFLTLNAVDEVRRPQQHLTSLLTTYHSTLTHIMKAGGAAPPFTLEQLQQEYMEKGTYGLLFGIMWIPNMVKTKKDATDILDSSEDSKVTERECVMRMVDNNPLLRSRLHSIIDEWTEYGLIP</sequence>
<dbReference type="InterPro" id="IPR004119">
    <property type="entry name" value="EcKL"/>
</dbReference>
<name>A0AAE1QC22_9EUCA</name>
<organism evidence="2 3">
    <name type="scientific">Petrolisthes manimaculis</name>
    <dbReference type="NCBI Taxonomy" id="1843537"/>
    <lineage>
        <taxon>Eukaryota</taxon>
        <taxon>Metazoa</taxon>
        <taxon>Ecdysozoa</taxon>
        <taxon>Arthropoda</taxon>
        <taxon>Crustacea</taxon>
        <taxon>Multicrustacea</taxon>
        <taxon>Malacostraca</taxon>
        <taxon>Eumalacostraca</taxon>
        <taxon>Eucarida</taxon>
        <taxon>Decapoda</taxon>
        <taxon>Pleocyemata</taxon>
        <taxon>Anomura</taxon>
        <taxon>Galatheoidea</taxon>
        <taxon>Porcellanidae</taxon>
        <taxon>Petrolisthes</taxon>
    </lineage>
</organism>
<dbReference type="SUPFAM" id="SSF56112">
    <property type="entry name" value="Protein kinase-like (PK-like)"/>
    <property type="match status" value="1"/>
</dbReference>
<dbReference type="InterPro" id="IPR011009">
    <property type="entry name" value="Kinase-like_dom_sf"/>
</dbReference>
<dbReference type="PANTHER" id="PTHR11012">
    <property type="entry name" value="PROTEIN KINASE-LIKE DOMAIN-CONTAINING"/>
    <property type="match status" value="1"/>
</dbReference>